<evidence type="ECO:0000313" key="3">
    <source>
        <dbReference type="Proteomes" id="UP000654670"/>
    </source>
</evidence>
<feature type="domain" description="DM13" evidence="1">
    <location>
        <begin position="6"/>
        <end position="98"/>
    </location>
</feature>
<protein>
    <recommendedName>
        <fullName evidence="1">DM13 domain-containing protein</fullName>
    </recommendedName>
</protein>
<evidence type="ECO:0000259" key="1">
    <source>
        <dbReference type="PROSITE" id="PS51549"/>
    </source>
</evidence>
<dbReference type="Proteomes" id="UP000654670">
    <property type="component" value="Unassembled WGS sequence"/>
</dbReference>
<comment type="caution">
    <text evidence="2">The sequence shown here is derived from an EMBL/GenBank/DDBJ whole genome shotgun (WGS) entry which is preliminary data.</text>
</comment>
<keyword evidence="3" id="KW-1185">Reference proteome</keyword>
<reference evidence="2" key="1">
    <citation type="journal article" date="2014" name="Int. J. Syst. Evol. Microbiol.">
        <title>Complete genome sequence of Corynebacterium casei LMG S-19264T (=DSM 44701T), isolated from a smear-ripened cheese.</title>
        <authorList>
            <consortium name="US DOE Joint Genome Institute (JGI-PGF)"/>
            <person name="Walter F."/>
            <person name="Albersmeier A."/>
            <person name="Kalinowski J."/>
            <person name="Ruckert C."/>
        </authorList>
    </citation>
    <scope>NUCLEOTIDE SEQUENCE</scope>
    <source>
        <strain evidence="2">JCM 15325</strain>
    </source>
</reference>
<evidence type="ECO:0000313" key="2">
    <source>
        <dbReference type="EMBL" id="GGL47880.1"/>
    </source>
</evidence>
<dbReference type="EMBL" id="BMOK01000003">
    <property type="protein sequence ID" value="GGL47880.1"/>
    <property type="molecule type" value="Genomic_DNA"/>
</dbReference>
<reference evidence="2" key="2">
    <citation type="submission" date="2020-09" db="EMBL/GenBank/DDBJ databases">
        <authorList>
            <person name="Sun Q."/>
            <person name="Ohkuma M."/>
        </authorList>
    </citation>
    <scope>NUCLEOTIDE SEQUENCE</scope>
    <source>
        <strain evidence="2">JCM 15325</strain>
    </source>
</reference>
<dbReference type="Pfam" id="PF10517">
    <property type="entry name" value="DM13"/>
    <property type="match status" value="1"/>
</dbReference>
<sequence length="98" mass="10676">MASSTGNFRGKNGKMVSGMVKISDGKLMLSSFKTDEGPDLYVYFTKDGDVATGKSIAKIDLKNPEQTFSLNGVNPKDYNTVVIYCNKAHVKFGEANLM</sequence>
<name>A0A917W0R2_9BACL</name>
<gene>
    <name evidence="2" type="ORF">GCM10007968_10020</name>
</gene>
<accession>A0A917W0R2</accession>
<proteinExistence type="predicted"/>
<organism evidence="2 3">
    <name type="scientific">Sporolactobacillus putidus</name>
    <dbReference type="NCBI Taxonomy" id="492735"/>
    <lineage>
        <taxon>Bacteria</taxon>
        <taxon>Bacillati</taxon>
        <taxon>Bacillota</taxon>
        <taxon>Bacilli</taxon>
        <taxon>Bacillales</taxon>
        <taxon>Sporolactobacillaceae</taxon>
        <taxon>Sporolactobacillus</taxon>
    </lineage>
</organism>
<dbReference type="InterPro" id="IPR019545">
    <property type="entry name" value="DM13_domain"/>
</dbReference>
<dbReference type="AlphaFoldDB" id="A0A917W0R2"/>
<dbReference type="PROSITE" id="PS51549">
    <property type="entry name" value="DM13"/>
    <property type="match status" value="1"/>
</dbReference>